<feature type="domain" description="GH18" evidence="11">
    <location>
        <begin position="43"/>
        <end position="399"/>
    </location>
</feature>
<name>A0A9W9SD99_9EURO</name>
<feature type="region of interest" description="Disordered" evidence="10">
    <location>
        <begin position="975"/>
        <end position="1005"/>
    </location>
</feature>
<dbReference type="OrthoDB" id="73875at2759"/>
<comment type="catalytic activity">
    <reaction evidence="1">
        <text>Random endo-hydrolysis of N-acetyl-beta-D-glucosaminide (1-&gt;4)-beta-linkages in chitin and chitodextrins.</text>
        <dbReference type="EC" id="3.2.1.14"/>
    </reaction>
</comment>
<gene>
    <name evidence="12" type="ORF">N7509_013377</name>
</gene>
<keyword evidence="13" id="KW-1185">Reference proteome</keyword>
<dbReference type="AlphaFoldDB" id="A0A9W9SD99"/>
<dbReference type="EMBL" id="JAPZBU010000012">
    <property type="protein sequence ID" value="KAJ5376491.1"/>
    <property type="molecule type" value="Genomic_DNA"/>
</dbReference>
<keyword evidence="4 9" id="KW-0378">Hydrolase</keyword>
<dbReference type="InterPro" id="IPR029070">
    <property type="entry name" value="Chitinase_insertion_sf"/>
</dbReference>
<dbReference type="PANTHER" id="PTHR11177">
    <property type="entry name" value="CHITINASE"/>
    <property type="match status" value="1"/>
</dbReference>
<keyword evidence="7 9" id="KW-0326">Glycosidase</keyword>
<evidence type="ECO:0000256" key="10">
    <source>
        <dbReference type="SAM" id="MobiDB-lite"/>
    </source>
</evidence>
<dbReference type="GO" id="GO:0000272">
    <property type="term" value="P:polysaccharide catabolic process"/>
    <property type="evidence" value="ECO:0007669"/>
    <property type="project" value="UniProtKB-KW"/>
</dbReference>
<comment type="caution">
    <text evidence="12">The sequence shown here is derived from an EMBL/GenBank/DDBJ whole genome shotgun (WGS) entry which is preliminary data.</text>
</comment>
<proteinExistence type="inferred from homology"/>
<sequence length="1033" mass="113714">MFVALNSDSVELQMNSALINVKVPLEHVARYQNLLALALVLRKRTIGYYEGWASQRPCDIRFPSDIDVTAMTHINFAFVYFHPTTFKIVPKDASDVPLYSQFTALKEKKPSLQTWVSIGGWAFNDATNSPNTQMAFSDMSSSATGRKAFIASLIQFMSNYGFDGVDLDWEYPAADDRGGVEADTGNFVLLLNDMRAAFNGKYGISVTLPSSYWYLRWFDIKSMEKSVDFFNFMSYDIHGVWDSSSKFAGPYVRPHTNLTEIRLGLDLLWRNKISPSNVNLGLGWYGRSFTLKDPSCNTPGCIFSEGGAAGECTKSAGTLSNAEIQRIIAKNGLTPTMDRQAAVKWITWGSDQWVSYDDGETMQMKIQAANELCLGGTMIWTIDQDGQDNTSSNDLMGIGTANGVSASDAAKIREIHASAKAAATTQNSCYWSFCGDECATGFISEAWAKDQVAGIELDMNCSGDEVKTLCCAPGTNTGTCDWSGWRGVGMPCATGYCPNGTELVAVNTNSYTDNSDLGAIHDLSCNGGSQSYCCSGFVPSSFANTDSLNLIGEAGLTKRGTGVIASPGTNSNPDEAIVGKELFKRKGGSWSDEDPTCIGFTNFFALVLGGHFVWSFGRAVTQFDGAPFTWNVGQEILNMCMKPTEVVAHEKAAGANGVIASAAAAYGQGAVGPGITDINSAKATVTAEPVQLPQTYGRYTRKSYDKDTKDCSLTYECKYGLGFDEICDNQRYAIEKGFDHKTVYHISKRPKKTYKDKWNDRRGSEWYRDDSLAGGSGKWAKRHSDEFPLGSLREAANKAYQIVRLVNGPANAEQGKDWKDWQDANWIPCVEQLGLWKARQSPVTWKFSDFPEGDNRANAALDGEHFLQYYGFDSQTRDSECWATYTWEIGARAGTSTVSDQGFRVMPDDPMFYAPYNWPHFNNYKAAPSEDNLPTEIFSAQWLKREIARSVLQDDLPLSAIFEAEKAVEIIQASEVSSEFRPTDPATHSRDPTDQGSNGGTSHQSIVADLPQMTGHAHGRAHLHDHGRRRPHY</sequence>
<evidence type="ECO:0000313" key="12">
    <source>
        <dbReference type="EMBL" id="KAJ5376491.1"/>
    </source>
</evidence>
<organism evidence="12 13">
    <name type="scientific">Penicillium cosmopolitanum</name>
    <dbReference type="NCBI Taxonomy" id="1131564"/>
    <lineage>
        <taxon>Eukaryota</taxon>
        <taxon>Fungi</taxon>
        <taxon>Dikarya</taxon>
        <taxon>Ascomycota</taxon>
        <taxon>Pezizomycotina</taxon>
        <taxon>Eurotiomycetes</taxon>
        <taxon>Eurotiomycetidae</taxon>
        <taxon>Eurotiales</taxon>
        <taxon>Aspergillaceae</taxon>
        <taxon>Penicillium</taxon>
    </lineage>
</organism>
<feature type="compositionally biased region" description="Polar residues" evidence="10">
    <location>
        <begin position="994"/>
        <end position="1005"/>
    </location>
</feature>
<dbReference type="EC" id="3.2.1.14" evidence="3"/>
<keyword evidence="8" id="KW-0624">Polysaccharide degradation</keyword>
<evidence type="ECO:0000313" key="13">
    <source>
        <dbReference type="Proteomes" id="UP001147747"/>
    </source>
</evidence>
<dbReference type="SUPFAM" id="SSF54556">
    <property type="entry name" value="Chitinase insertion domain"/>
    <property type="match status" value="1"/>
</dbReference>
<accession>A0A9W9SD99</accession>
<dbReference type="SUPFAM" id="SSF51445">
    <property type="entry name" value="(Trans)glycosidases"/>
    <property type="match status" value="1"/>
</dbReference>
<dbReference type="GO" id="GO:0008843">
    <property type="term" value="F:endochitinase activity"/>
    <property type="evidence" value="ECO:0007669"/>
    <property type="project" value="UniProtKB-EC"/>
</dbReference>
<evidence type="ECO:0000259" key="11">
    <source>
        <dbReference type="PROSITE" id="PS51910"/>
    </source>
</evidence>
<evidence type="ECO:0000256" key="9">
    <source>
        <dbReference type="RuleBase" id="RU000489"/>
    </source>
</evidence>
<dbReference type="GeneID" id="81376994"/>
<evidence type="ECO:0000256" key="8">
    <source>
        <dbReference type="ARBA" id="ARBA00023326"/>
    </source>
</evidence>
<dbReference type="Gene3D" id="3.20.20.80">
    <property type="entry name" value="Glycosidases"/>
    <property type="match status" value="1"/>
</dbReference>
<dbReference type="InterPro" id="IPR001223">
    <property type="entry name" value="Glyco_hydro18_cat"/>
</dbReference>
<evidence type="ECO:0000256" key="1">
    <source>
        <dbReference type="ARBA" id="ARBA00000822"/>
    </source>
</evidence>
<reference evidence="12" key="1">
    <citation type="submission" date="2022-12" db="EMBL/GenBank/DDBJ databases">
        <authorList>
            <person name="Petersen C."/>
        </authorList>
    </citation>
    <scope>NUCLEOTIDE SEQUENCE</scope>
    <source>
        <strain evidence="12">IBT 29677</strain>
    </source>
</reference>
<evidence type="ECO:0000256" key="5">
    <source>
        <dbReference type="ARBA" id="ARBA00023024"/>
    </source>
</evidence>
<dbReference type="InterPro" id="IPR001579">
    <property type="entry name" value="Glyco_hydro_18_chit_AS"/>
</dbReference>
<dbReference type="SMART" id="SM00636">
    <property type="entry name" value="Glyco_18"/>
    <property type="match status" value="1"/>
</dbReference>
<dbReference type="PANTHER" id="PTHR11177:SF333">
    <property type="entry name" value="CHITINASE"/>
    <property type="match status" value="1"/>
</dbReference>
<evidence type="ECO:0000256" key="7">
    <source>
        <dbReference type="ARBA" id="ARBA00023295"/>
    </source>
</evidence>
<evidence type="ECO:0000256" key="2">
    <source>
        <dbReference type="ARBA" id="ARBA00008682"/>
    </source>
</evidence>
<dbReference type="RefSeq" id="XP_056481521.1">
    <property type="nucleotide sequence ID" value="XM_056638014.1"/>
</dbReference>
<dbReference type="PROSITE" id="PS01095">
    <property type="entry name" value="GH18_1"/>
    <property type="match status" value="1"/>
</dbReference>
<dbReference type="InterPro" id="IPR050314">
    <property type="entry name" value="Glycosyl_Hydrlase_18"/>
</dbReference>
<dbReference type="GO" id="GO:0006032">
    <property type="term" value="P:chitin catabolic process"/>
    <property type="evidence" value="ECO:0007669"/>
    <property type="project" value="UniProtKB-KW"/>
</dbReference>
<dbReference type="GO" id="GO:0008061">
    <property type="term" value="F:chitin binding"/>
    <property type="evidence" value="ECO:0007669"/>
    <property type="project" value="InterPro"/>
</dbReference>
<dbReference type="Proteomes" id="UP001147747">
    <property type="component" value="Unassembled WGS sequence"/>
</dbReference>
<keyword evidence="5" id="KW-0146">Chitin degradation</keyword>
<reference evidence="12" key="2">
    <citation type="journal article" date="2023" name="IMA Fungus">
        <title>Comparative genomic study of the Penicillium genus elucidates a diverse pangenome and 15 lateral gene transfer events.</title>
        <authorList>
            <person name="Petersen C."/>
            <person name="Sorensen T."/>
            <person name="Nielsen M.R."/>
            <person name="Sondergaard T.E."/>
            <person name="Sorensen J.L."/>
            <person name="Fitzpatrick D.A."/>
            <person name="Frisvad J.C."/>
            <person name="Nielsen K.L."/>
        </authorList>
    </citation>
    <scope>NUCLEOTIDE SEQUENCE</scope>
    <source>
        <strain evidence="12">IBT 29677</strain>
    </source>
</reference>
<keyword evidence="6" id="KW-0119">Carbohydrate metabolism</keyword>
<dbReference type="InterPro" id="IPR017853">
    <property type="entry name" value="GH"/>
</dbReference>
<evidence type="ECO:0000256" key="3">
    <source>
        <dbReference type="ARBA" id="ARBA00012729"/>
    </source>
</evidence>
<evidence type="ECO:0000256" key="6">
    <source>
        <dbReference type="ARBA" id="ARBA00023277"/>
    </source>
</evidence>
<comment type="similarity">
    <text evidence="2">Belongs to the glycosyl hydrolase 18 family. Chitinase class V subfamily.</text>
</comment>
<dbReference type="Gene3D" id="3.10.50.10">
    <property type="match status" value="1"/>
</dbReference>
<dbReference type="Pfam" id="PF00704">
    <property type="entry name" value="Glyco_hydro_18"/>
    <property type="match status" value="1"/>
</dbReference>
<dbReference type="PROSITE" id="PS51910">
    <property type="entry name" value="GH18_2"/>
    <property type="match status" value="1"/>
</dbReference>
<protein>
    <recommendedName>
        <fullName evidence="3">chitinase</fullName>
        <ecNumber evidence="3">3.2.1.14</ecNumber>
    </recommendedName>
</protein>
<dbReference type="InterPro" id="IPR011583">
    <property type="entry name" value="Chitinase_II/V-like_cat"/>
</dbReference>
<evidence type="ECO:0000256" key="4">
    <source>
        <dbReference type="ARBA" id="ARBA00022801"/>
    </source>
</evidence>